<dbReference type="EMBL" id="JAODUO010000401">
    <property type="protein sequence ID" value="KAK2181381.1"/>
    <property type="molecule type" value="Genomic_DNA"/>
</dbReference>
<sequence>MIIFKNNDNYSNILLELQKRETDEFTSWIIKNVKESELHELQTALTNASEEVVATMKAVTEVAKKGKHGSEVPKELSKSIFVLMSKLSDDIDFIYDKSLKSQSILMRSFSAADTNCAIAIIADMAAVSGKAKAYLVHSGLIMDPTKCSKLNDYLAAHTDALTTGERGIFEPILRDQNCLIRHVNAYIETVAKLDQDWKGE</sequence>
<accession>A0AAD9L1N5</accession>
<gene>
    <name evidence="1" type="ORF">NP493_401g04010</name>
</gene>
<organism evidence="1 2">
    <name type="scientific">Ridgeia piscesae</name>
    <name type="common">Tubeworm</name>
    <dbReference type="NCBI Taxonomy" id="27915"/>
    <lineage>
        <taxon>Eukaryota</taxon>
        <taxon>Metazoa</taxon>
        <taxon>Spiralia</taxon>
        <taxon>Lophotrochozoa</taxon>
        <taxon>Annelida</taxon>
        <taxon>Polychaeta</taxon>
        <taxon>Sedentaria</taxon>
        <taxon>Canalipalpata</taxon>
        <taxon>Sabellida</taxon>
        <taxon>Siboglinidae</taxon>
        <taxon>Ridgeia</taxon>
    </lineage>
</organism>
<evidence type="ECO:0000313" key="2">
    <source>
        <dbReference type="Proteomes" id="UP001209878"/>
    </source>
</evidence>
<evidence type="ECO:0000313" key="1">
    <source>
        <dbReference type="EMBL" id="KAK2181381.1"/>
    </source>
</evidence>
<dbReference type="AlphaFoldDB" id="A0AAD9L1N5"/>
<name>A0AAD9L1N5_RIDPI</name>
<keyword evidence="2" id="KW-1185">Reference proteome</keyword>
<protein>
    <submittedName>
        <fullName evidence="1">Uncharacterized protein</fullName>
    </submittedName>
</protein>
<dbReference type="Proteomes" id="UP001209878">
    <property type="component" value="Unassembled WGS sequence"/>
</dbReference>
<proteinExistence type="predicted"/>
<reference evidence="1" key="1">
    <citation type="journal article" date="2023" name="Mol. Biol. Evol.">
        <title>Third-Generation Sequencing Reveals the Adaptive Role of the Epigenome in Three Deep-Sea Polychaetes.</title>
        <authorList>
            <person name="Perez M."/>
            <person name="Aroh O."/>
            <person name="Sun Y."/>
            <person name="Lan Y."/>
            <person name="Juniper S.K."/>
            <person name="Young C.R."/>
            <person name="Angers B."/>
            <person name="Qian P.Y."/>
        </authorList>
    </citation>
    <scope>NUCLEOTIDE SEQUENCE</scope>
    <source>
        <strain evidence="1">R07B-5</strain>
    </source>
</reference>
<comment type="caution">
    <text evidence="1">The sequence shown here is derived from an EMBL/GenBank/DDBJ whole genome shotgun (WGS) entry which is preliminary data.</text>
</comment>